<dbReference type="InterPro" id="IPR051089">
    <property type="entry name" value="prtT"/>
</dbReference>
<gene>
    <name evidence="8" type="ORF">LTR84_000863</name>
</gene>
<dbReference type="SUPFAM" id="SSF57701">
    <property type="entry name" value="Zn2/Cys6 DNA-binding domain"/>
    <property type="match status" value="1"/>
</dbReference>
<dbReference type="InterPro" id="IPR001138">
    <property type="entry name" value="Zn2Cys6_DnaBD"/>
</dbReference>
<dbReference type="PANTHER" id="PTHR31845:SF21">
    <property type="entry name" value="REGULATORY PROTEIN LEU3"/>
    <property type="match status" value="1"/>
</dbReference>
<feature type="region of interest" description="Disordered" evidence="6">
    <location>
        <begin position="94"/>
        <end position="117"/>
    </location>
</feature>
<sequence length="664" mass="75075">MDSFSSTVKGNRVKACTECRQQKLKCDAKELTSLPCSRCSRQKLHCEISQTYRRVKRRRCALPQAGMIFVNQILPRKSELQAELQALREQLHQSTNQATLPGGSKLQHSFDESDSSLSSADLDRFMTLPRNSQNSRSIDQDYGVGSFSSMNNSSWTIGDLAVGQAEVQDCFHAFLRNYLVYQPVVDSDLKPRECYEKSVLLFWTVVAIGSRRYVKDPTLVISLAPKLTELVEKNILSTETDGVLFTIQALLLLCAWPIPFDSLSHDCSSTIAGAVLGLAMSNGLHVLGVGQDFARKKLVDDHKSRRLRAKLWSICIATCQRVSTIKGTPPIWIPDTYDRPLSRNSYDSLPVSVRFQKVLGQRHTEALFSIETQALPLPTDARDARIVTTIEEWLISASTLEHECPTSIGKLFSDSKAAYKLRTPDKFTLQAATLQMLQFYLFLSLQHIDITKIQRIFAASCDLAELVVSLEQSQQFCDYAPLPLIQYLHLAAVLILRTERSSARENLDVARGKSCYFAIIQMHKKIPVRSDDFWARGSVYLPQMWASKKAYRKPDGTRDSLTLRCRNRLGMSIVYDSYWWWRQEFTNEPYPYDIENSVTTTPTANLTGTPETDVASFGDVEWLQFPMTDFPLHFPEVPVPDDWSTMPQTLSGNPSTMDQLGQPD</sequence>
<dbReference type="Pfam" id="PF00172">
    <property type="entry name" value="Zn_clus"/>
    <property type="match status" value="1"/>
</dbReference>
<evidence type="ECO:0000256" key="5">
    <source>
        <dbReference type="ARBA" id="ARBA00023242"/>
    </source>
</evidence>
<reference evidence="8 9" key="1">
    <citation type="submission" date="2023-08" db="EMBL/GenBank/DDBJ databases">
        <title>Black Yeasts Isolated from many extreme environments.</title>
        <authorList>
            <person name="Coleine C."/>
            <person name="Stajich J.E."/>
            <person name="Selbmann L."/>
        </authorList>
    </citation>
    <scope>NUCLEOTIDE SEQUENCE [LARGE SCALE GENOMIC DNA]</scope>
    <source>
        <strain evidence="8 9">CCFEE 5792</strain>
    </source>
</reference>
<dbReference type="AlphaFoldDB" id="A0AAV9NVW1"/>
<dbReference type="Gene3D" id="4.10.240.10">
    <property type="entry name" value="Zn(2)-C6 fungal-type DNA-binding domain"/>
    <property type="match status" value="1"/>
</dbReference>
<feature type="domain" description="Zn(2)-C6 fungal-type" evidence="7">
    <location>
        <begin position="15"/>
        <end position="48"/>
    </location>
</feature>
<comment type="caution">
    <text evidence="8">The sequence shown here is derived from an EMBL/GenBank/DDBJ whole genome shotgun (WGS) entry which is preliminary data.</text>
</comment>
<dbReference type="Proteomes" id="UP001358417">
    <property type="component" value="Unassembled WGS sequence"/>
</dbReference>
<feature type="compositionally biased region" description="Polar residues" evidence="6">
    <location>
        <begin position="645"/>
        <end position="664"/>
    </location>
</feature>
<name>A0AAV9NVW1_9EURO</name>
<evidence type="ECO:0000256" key="4">
    <source>
        <dbReference type="ARBA" id="ARBA00023163"/>
    </source>
</evidence>
<dbReference type="InterPro" id="IPR036864">
    <property type="entry name" value="Zn2-C6_fun-type_DNA-bd_sf"/>
</dbReference>
<evidence type="ECO:0000256" key="1">
    <source>
        <dbReference type="ARBA" id="ARBA00004123"/>
    </source>
</evidence>
<dbReference type="PROSITE" id="PS50048">
    <property type="entry name" value="ZN2_CY6_FUNGAL_2"/>
    <property type="match status" value="1"/>
</dbReference>
<proteinExistence type="predicted"/>
<dbReference type="GeneID" id="89969085"/>
<keyword evidence="5" id="KW-0539">Nucleus</keyword>
<dbReference type="PANTHER" id="PTHR31845">
    <property type="entry name" value="FINGER DOMAIN PROTEIN, PUTATIVE-RELATED"/>
    <property type="match status" value="1"/>
</dbReference>
<dbReference type="GO" id="GO:0000976">
    <property type="term" value="F:transcription cis-regulatory region binding"/>
    <property type="evidence" value="ECO:0007669"/>
    <property type="project" value="TreeGrafter"/>
</dbReference>
<keyword evidence="4" id="KW-0804">Transcription</keyword>
<evidence type="ECO:0000313" key="9">
    <source>
        <dbReference type="Proteomes" id="UP001358417"/>
    </source>
</evidence>
<evidence type="ECO:0000256" key="2">
    <source>
        <dbReference type="ARBA" id="ARBA00023015"/>
    </source>
</evidence>
<evidence type="ECO:0000259" key="7">
    <source>
        <dbReference type="PROSITE" id="PS50048"/>
    </source>
</evidence>
<dbReference type="PROSITE" id="PS00463">
    <property type="entry name" value="ZN2_CY6_FUNGAL_1"/>
    <property type="match status" value="1"/>
</dbReference>
<keyword evidence="9" id="KW-1185">Reference proteome</keyword>
<feature type="region of interest" description="Disordered" evidence="6">
    <location>
        <begin position="641"/>
        <end position="664"/>
    </location>
</feature>
<dbReference type="EMBL" id="JAVRRD010000001">
    <property type="protein sequence ID" value="KAK5065028.1"/>
    <property type="molecule type" value="Genomic_DNA"/>
</dbReference>
<evidence type="ECO:0000256" key="6">
    <source>
        <dbReference type="SAM" id="MobiDB-lite"/>
    </source>
</evidence>
<evidence type="ECO:0000313" key="8">
    <source>
        <dbReference type="EMBL" id="KAK5065028.1"/>
    </source>
</evidence>
<organism evidence="8 9">
    <name type="scientific">Exophiala bonariae</name>
    <dbReference type="NCBI Taxonomy" id="1690606"/>
    <lineage>
        <taxon>Eukaryota</taxon>
        <taxon>Fungi</taxon>
        <taxon>Dikarya</taxon>
        <taxon>Ascomycota</taxon>
        <taxon>Pezizomycotina</taxon>
        <taxon>Eurotiomycetes</taxon>
        <taxon>Chaetothyriomycetidae</taxon>
        <taxon>Chaetothyriales</taxon>
        <taxon>Herpotrichiellaceae</taxon>
        <taxon>Exophiala</taxon>
    </lineage>
</organism>
<comment type="subcellular location">
    <subcellularLocation>
        <location evidence="1">Nucleus</location>
    </subcellularLocation>
</comment>
<keyword evidence="3" id="KW-0238">DNA-binding</keyword>
<dbReference type="SMART" id="SM00066">
    <property type="entry name" value="GAL4"/>
    <property type="match status" value="1"/>
</dbReference>
<accession>A0AAV9NVW1</accession>
<keyword evidence="2" id="KW-0805">Transcription regulation</keyword>
<dbReference type="CDD" id="cd00067">
    <property type="entry name" value="GAL4"/>
    <property type="match status" value="1"/>
</dbReference>
<dbReference type="GO" id="GO:0005634">
    <property type="term" value="C:nucleus"/>
    <property type="evidence" value="ECO:0007669"/>
    <property type="project" value="UniProtKB-SubCell"/>
</dbReference>
<dbReference type="RefSeq" id="XP_064712352.1">
    <property type="nucleotide sequence ID" value="XM_064844492.1"/>
</dbReference>
<protein>
    <recommendedName>
        <fullName evidence="7">Zn(2)-C6 fungal-type domain-containing protein</fullName>
    </recommendedName>
</protein>
<dbReference type="GO" id="GO:0008270">
    <property type="term" value="F:zinc ion binding"/>
    <property type="evidence" value="ECO:0007669"/>
    <property type="project" value="InterPro"/>
</dbReference>
<evidence type="ECO:0000256" key="3">
    <source>
        <dbReference type="ARBA" id="ARBA00023125"/>
    </source>
</evidence>
<dbReference type="CDD" id="cd12148">
    <property type="entry name" value="fungal_TF_MHR"/>
    <property type="match status" value="1"/>
</dbReference>
<dbReference type="GO" id="GO:0000981">
    <property type="term" value="F:DNA-binding transcription factor activity, RNA polymerase II-specific"/>
    <property type="evidence" value="ECO:0007669"/>
    <property type="project" value="InterPro"/>
</dbReference>